<dbReference type="Proteomes" id="UP000811844">
    <property type="component" value="Unassembled WGS sequence"/>
</dbReference>
<protein>
    <recommendedName>
        <fullName evidence="4">Lipoprotein</fullName>
    </recommendedName>
</protein>
<reference evidence="2 3" key="1">
    <citation type="submission" date="2020-02" db="EMBL/GenBank/DDBJ databases">
        <title>Shewanella WXL01 sp. nov., a marine bacterium isolated from green algae in Luhuitou Fringing Reef (Northern South China Sea).</title>
        <authorList>
            <person name="Wang X."/>
        </authorList>
    </citation>
    <scope>NUCLEOTIDE SEQUENCE [LARGE SCALE GENOMIC DNA]</scope>
    <source>
        <strain evidence="2 3">MCCC 1A01895</strain>
    </source>
</reference>
<keyword evidence="1" id="KW-0472">Membrane</keyword>
<evidence type="ECO:0008006" key="4">
    <source>
        <dbReference type="Google" id="ProtNLM"/>
    </source>
</evidence>
<organism evidence="2 3">
    <name type="scientific">Shewanella intestini</name>
    <dbReference type="NCBI Taxonomy" id="2017544"/>
    <lineage>
        <taxon>Bacteria</taxon>
        <taxon>Pseudomonadati</taxon>
        <taxon>Pseudomonadota</taxon>
        <taxon>Gammaproteobacteria</taxon>
        <taxon>Alteromonadales</taxon>
        <taxon>Shewanellaceae</taxon>
        <taxon>Shewanella</taxon>
    </lineage>
</organism>
<feature type="transmembrane region" description="Helical" evidence="1">
    <location>
        <begin position="31"/>
        <end position="57"/>
    </location>
</feature>
<name>A0ABS5I5X9_9GAMM</name>
<dbReference type="EMBL" id="JAAIKR010000019">
    <property type="protein sequence ID" value="MBR9729401.1"/>
    <property type="molecule type" value="Genomic_DNA"/>
</dbReference>
<dbReference type="PROSITE" id="PS51257">
    <property type="entry name" value="PROKAR_LIPOPROTEIN"/>
    <property type="match status" value="1"/>
</dbReference>
<keyword evidence="1" id="KW-1133">Transmembrane helix</keyword>
<evidence type="ECO:0000313" key="2">
    <source>
        <dbReference type="EMBL" id="MBR9729401.1"/>
    </source>
</evidence>
<proteinExistence type="predicted"/>
<keyword evidence="3" id="KW-1185">Reference proteome</keyword>
<sequence length="65" mass="6990">MKIFKILHGLGLVMVMVGCGLLFLTEQASQINGMILVAVLIGGGLISMSPFPVALFIEWAKKQQS</sequence>
<evidence type="ECO:0000313" key="3">
    <source>
        <dbReference type="Proteomes" id="UP000811844"/>
    </source>
</evidence>
<evidence type="ECO:0000256" key="1">
    <source>
        <dbReference type="SAM" id="Phobius"/>
    </source>
</evidence>
<feature type="transmembrane region" description="Helical" evidence="1">
    <location>
        <begin position="7"/>
        <end position="25"/>
    </location>
</feature>
<keyword evidence="1" id="KW-0812">Transmembrane</keyword>
<comment type="caution">
    <text evidence="2">The sequence shown here is derived from an EMBL/GenBank/DDBJ whole genome shotgun (WGS) entry which is preliminary data.</text>
</comment>
<gene>
    <name evidence="2" type="ORF">G3R48_15585</name>
</gene>
<accession>A0ABS5I5X9</accession>
<dbReference type="RefSeq" id="WP_153666149.1">
    <property type="nucleotide sequence ID" value="NZ_JAAIKR010000019.1"/>
</dbReference>